<dbReference type="Proteomes" id="UP001153678">
    <property type="component" value="Unassembled WGS sequence"/>
</dbReference>
<organism evidence="1 2">
    <name type="scientific">Funneliformis geosporum</name>
    <dbReference type="NCBI Taxonomy" id="1117311"/>
    <lineage>
        <taxon>Eukaryota</taxon>
        <taxon>Fungi</taxon>
        <taxon>Fungi incertae sedis</taxon>
        <taxon>Mucoromycota</taxon>
        <taxon>Glomeromycotina</taxon>
        <taxon>Glomeromycetes</taxon>
        <taxon>Glomerales</taxon>
        <taxon>Glomeraceae</taxon>
        <taxon>Funneliformis</taxon>
    </lineage>
</organism>
<sequence>MRIELIEEKEQRKQDQLNMFEQIEINMLERDNRFNRTNNNNERTYNDRPNNYKPFNNRSYYNGIYNNRQYSNSWNNQITYYKCNRTGHIARDYKMNLKRKCDRCGRIRHTREYCNSAIERINNLQVESDDDEKIYVTYVTTKLGKTYNNVKRNNHSFMPRQTLTPMKINREEIRVKKTKRKSEIDKTDDYNLLKNLRNTKANITYAQLLKMSNGISQDLKKAMKKPHLQELKNVEKVNKRFKKKYTENDELLNLEEVYELNKNYEMYKEILTEVICNLEEQESEYESDDN</sequence>
<reference evidence="1" key="1">
    <citation type="submission" date="2022-08" db="EMBL/GenBank/DDBJ databases">
        <authorList>
            <person name="Kallberg Y."/>
            <person name="Tangrot J."/>
            <person name="Rosling A."/>
        </authorList>
    </citation>
    <scope>NUCLEOTIDE SEQUENCE</scope>
    <source>
        <strain evidence="1">Wild A</strain>
    </source>
</reference>
<accession>A0A9W4T5E5</accession>
<comment type="caution">
    <text evidence="1">The sequence shown here is derived from an EMBL/GenBank/DDBJ whole genome shotgun (WGS) entry which is preliminary data.</text>
</comment>
<dbReference type="GO" id="GO:0008270">
    <property type="term" value="F:zinc ion binding"/>
    <property type="evidence" value="ECO:0007669"/>
    <property type="project" value="InterPro"/>
</dbReference>
<name>A0A9W4T5E5_9GLOM</name>
<dbReference type="EMBL" id="CAMKVN010009191">
    <property type="protein sequence ID" value="CAI2193181.1"/>
    <property type="molecule type" value="Genomic_DNA"/>
</dbReference>
<dbReference type="InterPro" id="IPR036875">
    <property type="entry name" value="Znf_CCHC_sf"/>
</dbReference>
<gene>
    <name evidence="1" type="ORF">FWILDA_LOCUS15946</name>
</gene>
<keyword evidence="2" id="KW-1185">Reference proteome</keyword>
<evidence type="ECO:0000313" key="1">
    <source>
        <dbReference type="EMBL" id="CAI2193181.1"/>
    </source>
</evidence>
<evidence type="ECO:0000313" key="2">
    <source>
        <dbReference type="Proteomes" id="UP001153678"/>
    </source>
</evidence>
<dbReference type="AlphaFoldDB" id="A0A9W4T5E5"/>
<protein>
    <submittedName>
        <fullName evidence="1">7037_t:CDS:1</fullName>
    </submittedName>
</protein>
<proteinExistence type="predicted"/>
<dbReference type="Gene3D" id="4.10.60.10">
    <property type="entry name" value="Zinc finger, CCHC-type"/>
    <property type="match status" value="1"/>
</dbReference>
<dbReference type="SUPFAM" id="SSF57756">
    <property type="entry name" value="Retrovirus zinc finger-like domains"/>
    <property type="match status" value="1"/>
</dbReference>
<dbReference type="GO" id="GO:0003676">
    <property type="term" value="F:nucleic acid binding"/>
    <property type="evidence" value="ECO:0007669"/>
    <property type="project" value="InterPro"/>
</dbReference>